<reference evidence="1" key="2">
    <citation type="submission" date="2020-05" db="UniProtKB">
        <authorList>
            <consortium name="EnsemblMetazoa"/>
        </authorList>
    </citation>
    <scope>IDENTIFICATION</scope>
    <source>
        <strain evidence="1">IAEA</strain>
    </source>
</reference>
<dbReference type="Proteomes" id="UP000092460">
    <property type="component" value="Unassembled WGS sequence"/>
</dbReference>
<proteinExistence type="predicted"/>
<evidence type="ECO:0000313" key="1">
    <source>
        <dbReference type="EnsemblMetazoa" id="GPPI036800-PA"/>
    </source>
</evidence>
<dbReference type="AlphaFoldDB" id="A0A1B0BPT9"/>
<reference evidence="2" key="1">
    <citation type="submission" date="2015-01" db="EMBL/GenBank/DDBJ databases">
        <authorList>
            <person name="Aksoy S."/>
            <person name="Warren W."/>
            <person name="Wilson R.K."/>
        </authorList>
    </citation>
    <scope>NUCLEOTIDE SEQUENCE [LARGE SCALE GENOMIC DNA]</scope>
    <source>
        <strain evidence="2">IAEA</strain>
    </source>
</reference>
<accession>A0A1B0BPT9</accession>
<organism evidence="1 2">
    <name type="scientific">Glossina palpalis gambiensis</name>
    <dbReference type="NCBI Taxonomy" id="67801"/>
    <lineage>
        <taxon>Eukaryota</taxon>
        <taxon>Metazoa</taxon>
        <taxon>Ecdysozoa</taxon>
        <taxon>Arthropoda</taxon>
        <taxon>Hexapoda</taxon>
        <taxon>Insecta</taxon>
        <taxon>Pterygota</taxon>
        <taxon>Neoptera</taxon>
        <taxon>Endopterygota</taxon>
        <taxon>Diptera</taxon>
        <taxon>Brachycera</taxon>
        <taxon>Muscomorpha</taxon>
        <taxon>Hippoboscoidea</taxon>
        <taxon>Glossinidae</taxon>
        <taxon>Glossina</taxon>
    </lineage>
</organism>
<sequence>MISDGYIGVLAKKKHSGTSASDSSLFMTIEAIAFLKQPQMYIHKHLIISIELLIKVHLLGLDQLNLVLTIEKGNSMSRKNYSIVHLRFDLGCNTGHNTERIASSNTVFRPFCVKAEHSKYLTAPISLAIANP</sequence>
<name>A0A1B0BPT9_9MUSC</name>
<protein>
    <submittedName>
        <fullName evidence="1">Uncharacterized protein</fullName>
    </submittedName>
</protein>
<dbReference type="EnsemblMetazoa" id="GPPI036800-RA">
    <property type="protein sequence ID" value="GPPI036800-PA"/>
    <property type="gene ID" value="GPPI036800"/>
</dbReference>
<evidence type="ECO:0000313" key="2">
    <source>
        <dbReference type="Proteomes" id="UP000092460"/>
    </source>
</evidence>
<dbReference type="VEuPathDB" id="VectorBase:GPPI036800"/>
<keyword evidence="2" id="KW-1185">Reference proteome</keyword>
<dbReference type="EMBL" id="JXJN01018235">
    <property type="status" value="NOT_ANNOTATED_CDS"/>
    <property type="molecule type" value="Genomic_DNA"/>
</dbReference>